<evidence type="ECO:0000313" key="2">
    <source>
        <dbReference type="EMBL" id="MER6270246.1"/>
    </source>
</evidence>
<evidence type="ECO:0000313" key="3">
    <source>
        <dbReference type="Proteomes" id="UP001490365"/>
    </source>
</evidence>
<evidence type="ECO:0000256" key="1">
    <source>
        <dbReference type="SAM" id="MobiDB-lite"/>
    </source>
</evidence>
<reference evidence="2 3" key="1">
    <citation type="submission" date="2024-06" db="EMBL/GenBank/DDBJ databases">
        <title>The Natural Products Discovery Center: Release of the First 8490 Sequenced Strains for Exploring Actinobacteria Biosynthetic Diversity.</title>
        <authorList>
            <person name="Kalkreuter E."/>
            <person name="Kautsar S.A."/>
            <person name="Yang D."/>
            <person name="Bader C.D."/>
            <person name="Teijaro C.N."/>
            <person name="Fluegel L."/>
            <person name="Davis C.M."/>
            <person name="Simpson J.R."/>
            <person name="Lauterbach L."/>
            <person name="Steele A.D."/>
            <person name="Gui C."/>
            <person name="Meng S."/>
            <person name="Li G."/>
            <person name="Viehrig K."/>
            <person name="Ye F."/>
            <person name="Su P."/>
            <person name="Kiefer A.F."/>
            <person name="Nichols A."/>
            <person name="Cepeda A.J."/>
            <person name="Yan W."/>
            <person name="Fan B."/>
            <person name="Jiang Y."/>
            <person name="Adhikari A."/>
            <person name="Zheng C.-J."/>
            <person name="Schuster L."/>
            <person name="Cowan T.M."/>
            <person name="Smanski M.J."/>
            <person name="Chevrette M.G."/>
            <person name="De Carvalho L.P.S."/>
            <person name="Shen B."/>
        </authorList>
    </citation>
    <scope>NUCLEOTIDE SEQUENCE [LARGE SCALE GENOMIC DNA]</scope>
    <source>
        <strain evidence="2 3">NPDC001694</strain>
    </source>
</reference>
<dbReference type="RefSeq" id="WP_351958699.1">
    <property type="nucleotide sequence ID" value="NZ_JBEOZM010000010.1"/>
</dbReference>
<accession>A0ABV1TJN5</accession>
<protein>
    <submittedName>
        <fullName evidence="2">Uncharacterized protein</fullName>
    </submittedName>
</protein>
<feature type="region of interest" description="Disordered" evidence="1">
    <location>
        <begin position="30"/>
        <end position="72"/>
    </location>
</feature>
<proteinExistence type="predicted"/>
<comment type="caution">
    <text evidence="2">The sequence shown here is derived from an EMBL/GenBank/DDBJ whole genome shotgun (WGS) entry which is preliminary data.</text>
</comment>
<feature type="compositionally biased region" description="Basic and acidic residues" evidence="1">
    <location>
        <begin position="48"/>
        <end position="72"/>
    </location>
</feature>
<sequence>MERPPIAATLAAAGLTYWCWVRPVLRGRHDTAPATHGCCPPSASAPDLDERIRQATAERDRLGDDLRAKPAP</sequence>
<gene>
    <name evidence="2" type="ORF">ABT211_23555</name>
</gene>
<keyword evidence="3" id="KW-1185">Reference proteome</keyword>
<dbReference type="EMBL" id="JBEOZM010000010">
    <property type="protein sequence ID" value="MER6270246.1"/>
    <property type="molecule type" value="Genomic_DNA"/>
</dbReference>
<dbReference type="Proteomes" id="UP001490365">
    <property type="component" value="Unassembled WGS sequence"/>
</dbReference>
<organism evidence="2 3">
    <name type="scientific">Streptomyces sp. 900105755</name>
    <dbReference type="NCBI Taxonomy" id="3154389"/>
    <lineage>
        <taxon>Bacteria</taxon>
        <taxon>Bacillati</taxon>
        <taxon>Actinomycetota</taxon>
        <taxon>Actinomycetes</taxon>
        <taxon>Kitasatosporales</taxon>
        <taxon>Streptomycetaceae</taxon>
        <taxon>Streptomyces</taxon>
    </lineage>
</organism>
<name>A0ABV1TJN5_9ACTN</name>